<organism evidence="1 2">
    <name type="scientific">Solea senegalensis</name>
    <name type="common">Senegalese sole</name>
    <dbReference type="NCBI Taxonomy" id="28829"/>
    <lineage>
        <taxon>Eukaryota</taxon>
        <taxon>Metazoa</taxon>
        <taxon>Chordata</taxon>
        <taxon>Craniata</taxon>
        <taxon>Vertebrata</taxon>
        <taxon>Euteleostomi</taxon>
        <taxon>Actinopterygii</taxon>
        <taxon>Neopterygii</taxon>
        <taxon>Teleostei</taxon>
        <taxon>Neoteleostei</taxon>
        <taxon>Acanthomorphata</taxon>
        <taxon>Carangaria</taxon>
        <taxon>Pleuronectiformes</taxon>
        <taxon>Pleuronectoidei</taxon>
        <taxon>Soleidae</taxon>
        <taxon>Solea</taxon>
    </lineage>
</organism>
<gene>
    <name evidence="1" type="ORF">JOB18_011392</name>
</gene>
<proteinExistence type="predicted"/>
<evidence type="ECO:0000313" key="2">
    <source>
        <dbReference type="Proteomes" id="UP000693946"/>
    </source>
</evidence>
<sequence>MRQQREGRGPLLQHCPFCTPGDITASAGQRTDRSTLHRSEIGNRPLIHPHVLNASYLTEIDPMLRNTFA</sequence>
<reference evidence="1 2" key="1">
    <citation type="journal article" date="2021" name="Sci. Rep.">
        <title>Chromosome anchoring in Senegalese sole (Solea senegalensis) reveals sex-associated markers and genome rearrangements in flatfish.</title>
        <authorList>
            <person name="Guerrero-Cozar I."/>
            <person name="Gomez-Garrido J."/>
            <person name="Berbel C."/>
            <person name="Martinez-Blanch J.F."/>
            <person name="Alioto T."/>
            <person name="Claros M.G."/>
            <person name="Gagnaire P.A."/>
            <person name="Manchado M."/>
        </authorList>
    </citation>
    <scope>NUCLEOTIDE SEQUENCE [LARGE SCALE GENOMIC DNA]</scope>
    <source>
        <strain evidence="1">Sse05_10M</strain>
    </source>
</reference>
<name>A0AAV6S349_SOLSE</name>
<protein>
    <submittedName>
        <fullName evidence="1">Uncharacterized protein</fullName>
    </submittedName>
</protein>
<dbReference type="AlphaFoldDB" id="A0AAV6S349"/>
<keyword evidence="2" id="KW-1185">Reference proteome</keyword>
<comment type="caution">
    <text evidence="1">The sequence shown here is derived from an EMBL/GenBank/DDBJ whole genome shotgun (WGS) entry which is preliminary data.</text>
</comment>
<dbReference type="EMBL" id="JAGKHQ010000007">
    <property type="protein sequence ID" value="KAG7511814.1"/>
    <property type="molecule type" value="Genomic_DNA"/>
</dbReference>
<dbReference type="Proteomes" id="UP000693946">
    <property type="component" value="Linkage Group LG15"/>
</dbReference>
<evidence type="ECO:0000313" key="1">
    <source>
        <dbReference type="EMBL" id="KAG7511814.1"/>
    </source>
</evidence>
<accession>A0AAV6S349</accession>